<feature type="domain" description="Reverse transcriptase" evidence="1">
    <location>
        <begin position="184"/>
        <end position="449"/>
    </location>
</feature>
<dbReference type="EMBL" id="JACGWN010000001">
    <property type="protein sequence ID" value="KAL0461310.1"/>
    <property type="molecule type" value="Genomic_DNA"/>
</dbReference>
<dbReference type="PANTHER" id="PTHR33116:SF86">
    <property type="entry name" value="REVERSE TRANSCRIPTASE DOMAIN-CONTAINING PROTEIN"/>
    <property type="match status" value="1"/>
</dbReference>
<dbReference type="PANTHER" id="PTHR33116">
    <property type="entry name" value="REVERSE TRANSCRIPTASE ZINC-BINDING DOMAIN-CONTAINING PROTEIN-RELATED-RELATED"/>
    <property type="match status" value="1"/>
</dbReference>
<name>A0AAW2Y6J5_9LAMI</name>
<reference evidence="2" key="1">
    <citation type="submission" date="2020-06" db="EMBL/GenBank/DDBJ databases">
        <authorList>
            <person name="Li T."/>
            <person name="Hu X."/>
            <person name="Zhang T."/>
            <person name="Song X."/>
            <person name="Zhang H."/>
            <person name="Dai N."/>
            <person name="Sheng W."/>
            <person name="Hou X."/>
            <person name="Wei L."/>
        </authorList>
    </citation>
    <scope>NUCLEOTIDE SEQUENCE</scope>
    <source>
        <strain evidence="2">KEN1</strain>
        <tissue evidence="2">Leaf</tissue>
    </source>
</reference>
<dbReference type="InterPro" id="IPR043502">
    <property type="entry name" value="DNA/RNA_pol_sf"/>
</dbReference>
<organism evidence="2">
    <name type="scientific">Sesamum latifolium</name>
    <dbReference type="NCBI Taxonomy" id="2727402"/>
    <lineage>
        <taxon>Eukaryota</taxon>
        <taxon>Viridiplantae</taxon>
        <taxon>Streptophyta</taxon>
        <taxon>Embryophyta</taxon>
        <taxon>Tracheophyta</taxon>
        <taxon>Spermatophyta</taxon>
        <taxon>Magnoliopsida</taxon>
        <taxon>eudicotyledons</taxon>
        <taxon>Gunneridae</taxon>
        <taxon>Pentapetalae</taxon>
        <taxon>asterids</taxon>
        <taxon>lamiids</taxon>
        <taxon>Lamiales</taxon>
        <taxon>Pedaliaceae</taxon>
        <taxon>Sesamum</taxon>
    </lineage>
</organism>
<protein>
    <submittedName>
        <fullName evidence="2">Mitochondrial protein</fullName>
    </submittedName>
</protein>
<comment type="caution">
    <text evidence="2">The sequence shown here is derived from an EMBL/GenBank/DDBJ whole genome shotgun (WGS) entry which is preliminary data.</text>
</comment>
<accession>A0AAW2Y6J5</accession>
<evidence type="ECO:0000259" key="1">
    <source>
        <dbReference type="PROSITE" id="PS50878"/>
    </source>
</evidence>
<evidence type="ECO:0000313" key="2">
    <source>
        <dbReference type="EMBL" id="KAL0461310.1"/>
    </source>
</evidence>
<gene>
    <name evidence="2" type="ORF">Slati_0018600</name>
</gene>
<dbReference type="PROSITE" id="PS50878">
    <property type="entry name" value="RT_POL"/>
    <property type="match status" value="1"/>
</dbReference>
<dbReference type="Pfam" id="PF00078">
    <property type="entry name" value="RVT_1"/>
    <property type="match status" value="1"/>
</dbReference>
<dbReference type="CDD" id="cd01650">
    <property type="entry name" value="RT_nLTR_like"/>
    <property type="match status" value="1"/>
</dbReference>
<sequence length="562" mass="64531">MVLWNKIQRCRVNLLRWNRVEFERPRQEIKKLEEGYGQLEGDVLTEDKLKELSNIHSQLAENETREMLRWQQRSKEHWLANGDGNTKYFHARASARKRYNTISRLKDPVGVWRDKEEDIQTILLKHFRSIFASSRPLVEHIDEVVSSVPTRITPEMNSKLALPFTPAEVKQATFGSDVTKSVIRILNEHVLIHKMNYTHVVLIPKVNSPEVVSELRPISLCNVVKIASKCIANRLKDIMDAIVSPSQSAFIPGRLITDNVLLAFEQNHFLKVSSRAKQGFVALKLDMSKAYDRVEWSFLRRVLLRLGFESGFVNLIMLLVTSVSYSLTLDGTQFGVFRPERGIRQGDPLSPYLFIFCAEAFSCLIQEAERRGKLQGVMISPSAPSISHLLFADDTMLFCRALEGQLDEIQNILEMYARALGQVVNFLKSSMVVSGAIWEEHKRMLGARLGVRLVTSHDRYLGLPAVAGRSRSVLFHNIRDRFWERINGWNGKLLSQAGKENLLKDLESAMRDFWWHNQGEKRTHWVAWRKLCRPLSQGGLGFRDLKAFNVALLAKQGWRILT</sequence>
<dbReference type="SUPFAM" id="SSF56672">
    <property type="entry name" value="DNA/RNA polymerases"/>
    <property type="match status" value="1"/>
</dbReference>
<dbReference type="InterPro" id="IPR000477">
    <property type="entry name" value="RT_dom"/>
</dbReference>
<reference evidence="2" key="2">
    <citation type="journal article" date="2024" name="Plant">
        <title>Genomic evolution and insights into agronomic trait innovations of Sesamum species.</title>
        <authorList>
            <person name="Miao H."/>
            <person name="Wang L."/>
            <person name="Qu L."/>
            <person name="Liu H."/>
            <person name="Sun Y."/>
            <person name="Le M."/>
            <person name="Wang Q."/>
            <person name="Wei S."/>
            <person name="Zheng Y."/>
            <person name="Lin W."/>
            <person name="Duan Y."/>
            <person name="Cao H."/>
            <person name="Xiong S."/>
            <person name="Wang X."/>
            <person name="Wei L."/>
            <person name="Li C."/>
            <person name="Ma Q."/>
            <person name="Ju M."/>
            <person name="Zhao R."/>
            <person name="Li G."/>
            <person name="Mu C."/>
            <person name="Tian Q."/>
            <person name="Mei H."/>
            <person name="Zhang T."/>
            <person name="Gao T."/>
            <person name="Zhang H."/>
        </authorList>
    </citation>
    <scope>NUCLEOTIDE SEQUENCE</scope>
    <source>
        <strain evidence="2">KEN1</strain>
    </source>
</reference>
<dbReference type="AlphaFoldDB" id="A0AAW2Y6J5"/>
<proteinExistence type="predicted"/>